<dbReference type="InterPro" id="IPR003615">
    <property type="entry name" value="HNH_nuc"/>
</dbReference>
<dbReference type="RefSeq" id="WP_167383330.1">
    <property type="nucleotide sequence ID" value="NZ_NGFO01000004.1"/>
</dbReference>
<keyword evidence="3" id="KW-0378">Hydrolase</keyword>
<gene>
    <name evidence="3" type="ORF">CA982_05010</name>
</gene>
<evidence type="ECO:0000313" key="4">
    <source>
        <dbReference type="Proteomes" id="UP000194632"/>
    </source>
</evidence>
<comment type="caution">
    <text evidence="3">The sequence shown here is derived from an EMBL/GenBank/DDBJ whole genome shotgun (WGS) entry which is preliminary data.</text>
</comment>
<keyword evidence="4" id="KW-1185">Reference proteome</keyword>
<accession>A0A243QER7</accession>
<organism evidence="3 4">
    <name type="scientific">Gordonia lacunae</name>
    <dbReference type="NCBI Taxonomy" id="417102"/>
    <lineage>
        <taxon>Bacteria</taxon>
        <taxon>Bacillati</taxon>
        <taxon>Actinomycetota</taxon>
        <taxon>Actinomycetes</taxon>
        <taxon>Mycobacteriales</taxon>
        <taxon>Gordoniaceae</taxon>
        <taxon>Gordonia</taxon>
    </lineage>
</organism>
<dbReference type="CDD" id="cd00085">
    <property type="entry name" value="HNHc"/>
    <property type="match status" value="1"/>
</dbReference>
<reference evidence="3 4" key="1">
    <citation type="submission" date="2017-05" db="EMBL/GenBank/DDBJ databases">
        <title>Biotechnological potential of actinobacteria isolated from South African environments.</title>
        <authorList>
            <person name="Le Roes-Hill M."/>
            <person name="Prins A."/>
            <person name="Durrell K.A."/>
        </authorList>
    </citation>
    <scope>NUCLEOTIDE SEQUENCE [LARGE SCALE GENOMIC DNA]</scope>
    <source>
        <strain evidence="3">BS2</strain>
    </source>
</reference>
<feature type="compositionally biased region" description="Basic and acidic residues" evidence="1">
    <location>
        <begin position="475"/>
        <end position="490"/>
    </location>
</feature>
<dbReference type="STRING" id="417102.CA982_05010"/>
<keyword evidence="3" id="KW-0255">Endonuclease</keyword>
<feature type="domain" description="DUF222" evidence="2">
    <location>
        <begin position="47"/>
        <end position="371"/>
    </location>
</feature>
<dbReference type="GO" id="GO:0004519">
    <property type="term" value="F:endonuclease activity"/>
    <property type="evidence" value="ECO:0007669"/>
    <property type="project" value="UniProtKB-KW"/>
</dbReference>
<keyword evidence="3" id="KW-0540">Nuclease</keyword>
<evidence type="ECO:0000259" key="2">
    <source>
        <dbReference type="Pfam" id="PF02720"/>
    </source>
</evidence>
<feature type="region of interest" description="Disordered" evidence="1">
    <location>
        <begin position="474"/>
        <end position="589"/>
    </location>
</feature>
<evidence type="ECO:0000256" key="1">
    <source>
        <dbReference type="SAM" id="MobiDB-lite"/>
    </source>
</evidence>
<dbReference type="EMBL" id="NGFO01000004">
    <property type="protein sequence ID" value="OUC80170.1"/>
    <property type="molecule type" value="Genomic_DNA"/>
</dbReference>
<name>A0A243QER7_9ACTN</name>
<dbReference type="AlphaFoldDB" id="A0A243QER7"/>
<sequence length="616" mass="66721">MSDESATPRTRAVELVAELHAILDELQTVDLSPCSDEDLIEVASATERAIARTTYAGDRQVAEAEARDLPRKTGYRTLTQFMNHRLRITNPVRRRKHLNATATLTCLNGDRLEPEHPTLAEAFAVGSAGTAHVQAALDVLDHIPHGTDHDVKVAAERQMAEIAEAHTPADITQLGARLLAHLDPDGALADDSERTRRRNLWVNRQRADGTAKMTANLTPELAARVTMLLAVWAKPGMNNPNDPYSPTGSFEDADPEAFAAAAERDDRTPAQINHDALNALLKAVLDDGLLGKSHRGLPVQLIIKADLGDLIREAGLATTATGTLLPIPDLIAMAGEVQPWLAIFKDHTAVPLYFGRGKRLATREQRLVSFARPDGEVCSAPGCDQPAAHVELHHAHKDWAKGGLTDIDDLAPACPRHNRMVGDAPGQYTTRIARSGPDEGRCVWRLNAEPGAPPNPEHLNRRPDIPRRFAQHLNTVRDEIHGPPTREFRRLGRRTLRDAPSAGSGRSSGSSGFDAPSASSGRSSGSRGFDAPSASSGRSSGSSGFDAPSASSGRSSGSRGPGDQARRSWLRTSHVIDVRPPRRVRRTRPSLVEAHLEDLLGRDPLMRNAIEPFRSS</sequence>
<dbReference type="Proteomes" id="UP000194632">
    <property type="component" value="Unassembled WGS sequence"/>
</dbReference>
<feature type="compositionally biased region" description="Low complexity" evidence="1">
    <location>
        <begin position="501"/>
        <end position="562"/>
    </location>
</feature>
<proteinExistence type="predicted"/>
<dbReference type="InterPro" id="IPR003870">
    <property type="entry name" value="DUF222"/>
</dbReference>
<protein>
    <submittedName>
        <fullName evidence="3">Endonuclease</fullName>
    </submittedName>
</protein>
<evidence type="ECO:0000313" key="3">
    <source>
        <dbReference type="EMBL" id="OUC80170.1"/>
    </source>
</evidence>
<dbReference type="Pfam" id="PF02720">
    <property type="entry name" value="DUF222"/>
    <property type="match status" value="1"/>
</dbReference>